<organism evidence="1">
    <name type="scientific">Arion vulgaris</name>
    <dbReference type="NCBI Taxonomy" id="1028688"/>
    <lineage>
        <taxon>Eukaryota</taxon>
        <taxon>Metazoa</taxon>
        <taxon>Spiralia</taxon>
        <taxon>Lophotrochozoa</taxon>
        <taxon>Mollusca</taxon>
        <taxon>Gastropoda</taxon>
        <taxon>Heterobranchia</taxon>
        <taxon>Euthyneura</taxon>
        <taxon>Panpulmonata</taxon>
        <taxon>Eupulmonata</taxon>
        <taxon>Stylommatophora</taxon>
        <taxon>Helicina</taxon>
        <taxon>Arionoidea</taxon>
        <taxon>Arionidae</taxon>
        <taxon>Arion</taxon>
    </lineage>
</organism>
<sequence length="64" mass="7325">WFLLDDLKQVDVSDSQTDKTWSVSALYGVLDDLRNSVKLRKYETSYNVETSTFSHAHAFVNGIL</sequence>
<feature type="non-terminal residue" evidence="1">
    <location>
        <position position="1"/>
    </location>
</feature>
<accession>A0A0B6YLY0</accession>
<evidence type="ECO:0000313" key="1">
    <source>
        <dbReference type="EMBL" id="CEK56791.1"/>
    </source>
</evidence>
<dbReference type="EMBL" id="HACG01009926">
    <property type="protein sequence ID" value="CEK56791.1"/>
    <property type="molecule type" value="Transcribed_RNA"/>
</dbReference>
<reference evidence="1" key="1">
    <citation type="submission" date="2014-12" db="EMBL/GenBank/DDBJ databases">
        <title>Insight into the proteome of Arion vulgaris.</title>
        <authorList>
            <person name="Aradska J."/>
            <person name="Bulat T."/>
            <person name="Smidak R."/>
            <person name="Sarate P."/>
            <person name="Gangsoo J."/>
            <person name="Sialana F."/>
            <person name="Bilban M."/>
            <person name="Lubec G."/>
        </authorList>
    </citation>
    <scope>NUCLEOTIDE SEQUENCE</scope>
    <source>
        <tissue evidence="1">Skin</tissue>
    </source>
</reference>
<dbReference type="AlphaFoldDB" id="A0A0B6YLY0"/>
<protein>
    <submittedName>
        <fullName evidence="1">Uncharacterized protein</fullName>
    </submittedName>
</protein>
<gene>
    <name evidence="1" type="primary">ORF28528</name>
</gene>
<proteinExistence type="predicted"/>
<name>A0A0B6YLY0_9EUPU</name>